<dbReference type="GO" id="GO:0016787">
    <property type="term" value="F:hydrolase activity"/>
    <property type="evidence" value="ECO:0007669"/>
    <property type="project" value="UniProtKB-KW"/>
</dbReference>
<dbReference type="Pfam" id="PF00293">
    <property type="entry name" value="NUDIX"/>
    <property type="match status" value="1"/>
</dbReference>
<dbReference type="InterPro" id="IPR015797">
    <property type="entry name" value="NUDIX_hydrolase-like_dom_sf"/>
</dbReference>
<keyword evidence="2" id="KW-0378">Hydrolase</keyword>
<proteinExistence type="predicted"/>
<gene>
    <name evidence="2" type="ORF">GK047_00535</name>
</gene>
<evidence type="ECO:0000259" key="1">
    <source>
        <dbReference type="PROSITE" id="PS51462"/>
    </source>
</evidence>
<evidence type="ECO:0000313" key="2">
    <source>
        <dbReference type="EMBL" id="NEW04510.1"/>
    </source>
</evidence>
<protein>
    <submittedName>
        <fullName evidence="2">NUDIX hydrolase</fullName>
    </submittedName>
</protein>
<dbReference type="RefSeq" id="WP_163940104.1">
    <property type="nucleotide sequence ID" value="NZ_JAAIKC010000001.1"/>
</dbReference>
<dbReference type="PROSITE" id="PS51462">
    <property type="entry name" value="NUDIX"/>
    <property type="match status" value="1"/>
</dbReference>
<accession>A0A6G3ZR37</accession>
<dbReference type="EMBL" id="JAAIKC010000001">
    <property type="protein sequence ID" value="NEW04510.1"/>
    <property type="molecule type" value="Genomic_DNA"/>
</dbReference>
<sequence length="169" mass="19616">MINLRMMSTALLWNSKDELLMMKRSLTRKLSPGLWAAVGGHLEPEELNHPRNACLREVWEETGIEHDEIHGLRMQYVLLRLNGQEVRQQFFYIGTTDVNPRIVTSEGELHWIPREQVLDRPIPFIFRCLLEHFFTFGLTPHPWVGSAGLDPESGEPTIHWNPLLDPIQT</sequence>
<dbReference type="SUPFAM" id="SSF55811">
    <property type="entry name" value="Nudix"/>
    <property type="match status" value="1"/>
</dbReference>
<organism evidence="2">
    <name type="scientific">Paenibacillus sp. SYP-B3998</name>
    <dbReference type="NCBI Taxonomy" id="2678564"/>
    <lineage>
        <taxon>Bacteria</taxon>
        <taxon>Bacillati</taxon>
        <taxon>Bacillota</taxon>
        <taxon>Bacilli</taxon>
        <taxon>Bacillales</taxon>
        <taxon>Paenibacillaceae</taxon>
        <taxon>Paenibacillus</taxon>
    </lineage>
</organism>
<name>A0A6G3ZR37_9BACL</name>
<dbReference type="InterPro" id="IPR000086">
    <property type="entry name" value="NUDIX_hydrolase_dom"/>
</dbReference>
<dbReference type="Gene3D" id="3.90.79.10">
    <property type="entry name" value="Nucleoside Triphosphate Pyrophosphohydrolase"/>
    <property type="match status" value="1"/>
</dbReference>
<dbReference type="AlphaFoldDB" id="A0A6G3ZR37"/>
<comment type="caution">
    <text evidence="2">The sequence shown here is derived from an EMBL/GenBank/DDBJ whole genome shotgun (WGS) entry which is preliminary data.</text>
</comment>
<reference evidence="2" key="1">
    <citation type="submission" date="2020-02" db="EMBL/GenBank/DDBJ databases">
        <authorList>
            <person name="Shen X.-R."/>
            <person name="Zhang Y.-X."/>
        </authorList>
    </citation>
    <scope>NUCLEOTIDE SEQUENCE</scope>
    <source>
        <strain evidence="2">SYP-B3998</strain>
    </source>
</reference>
<feature type="domain" description="Nudix hydrolase" evidence="1">
    <location>
        <begin position="3"/>
        <end position="134"/>
    </location>
</feature>